<dbReference type="GO" id="GO:0004176">
    <property type="term" value="F:ATP-dependent peptidase activity"/>
    <property type="evidence" value="ECO:0007669"/>
    <property type="project" value="UniProtKB-UniRule"/>
</dbReference>
<evidence type="ECO:0000256" key="1">
    <source>
        <dbReference type="ARBA" id="ARBA00004496"/>
    </source>
</evidence>
<dbReference type="InterPro" id="IPR027543">
    <property type="entry name" value="Lon_bac"/>
</dbReference>
<accession>A0AA49JWU3</accession>
<dbReference type="EMBL" id="CP130612">
    <property type="protein sequence ID" value="WKW13328.1"/>
    <property type="molecule type" value="Genomic_DNA"/>
</dbReference>
<comment type="induction">
    <text evidence="9">By heat shock.</text>
</comment>
<dbReference type="InterPro" id="IPR027065">
    <property type="entry name" value="Lon_Prtase"/>
</dbReference>
<dbReference type="HAMAP" id="MF_01973">
    <property type="entry name" value="lon_bact"/>
    <property type="match status" value="1"/>
</dbReference>
<dbReference type="Gene3D" id="1.20.5.5270">
    <property type="match status" value="1"/>
</dbReference>
<dbReference type="InterPro" id="IPR003593">
    <property type="entry name" value="AAA+_ATPase"/>
</dbReference>
<dbReference type="AlphaFoldDB" id="A0AA49K2E7"/>
<evidence type="ECO:0000256" key="15">
    <source>
        <dbReference type="SAM" id="MobiDB-lite"/>
    </source>
</evidence>
<dbReference type="InterPro" id="IPR003111">
    <property type="entry name" value="Lon_prtase_N"/>
</dbReference>
<dbReference type="GO" id="GO:0004252">
    <property type="term" value="F:serine-type endopeptidase activity"/>
    <property type="evidence" value="ECO:0007669"/>
    <property type="project" value="UniProtKB-UniRule"/>
</dbReference>
<dbReference type="PRINTS" id="PR00830">
    <property type="entry name" value="ENDOLAPTASE"/>
</dbReference>
<keyword evidence="6 9" id="KW-0720">Serine protease</keyword>
<dbReference type="SUPFAM" id="SSF88697">
    <property type="entry name" value="PUA domain-like"/>
    <property type="match status" value="1"/>
</dbReference>
<feature type="domain" description="Lon N-terminal" evidence="17">
    <location>
        <begin position="7"/>
        <end position="201"/>
    </location>
</feature>
<comment type="subcellular location">
    <subcellularLocation>
        <location evidence="1 9 10">Cytoplasm</location>
    </subcellularLocation>
</comment>
<dbReference type="InterPro" id="IPR014721">
    <property type="entry name" value="Ribsml_uS5_D2-typ_fold_subgr"/>
</dbReference>
<evidence type="ECO:0000256" key="8">
    <source>
        <dbReference type="ARBA" id="ARBA00023016"/>
    </source>
</evidence>
<keyword evidence="2 9" id="KW-0963">Cytoplasm</keyword>
<sequence>MSTRQTLPVLPLRGTVIFPGLTAPIAAGRPGTLRAIESALKGDRLVFAVAQKDNTEEPSADILYSMGVIARIGQVQRGLGGVQLLLHGEQRATSLQYTMTEGFLSAVVTNTEEMAPLDEKDAAFEALHKEIRERAAELGERRGLPEEVVHQVLDSVTEPGKFADLVAGYIELSVAEKQGLLETLSVEDRLRKVLVMVQRQISLLEAQEEIKSQVQEELGERQREMFLREQMKAIQKELGDDDQSKEIEELREKLNKLELPKDARTEVERELGRLERSGRESMEAQVIRTYLEWIAELPWNTRSDDQLDLTHAHTVLEEDHYGLKDVKDRVLEFLAVRQLRAQQLAEEMDRTGEFPAAKLKTTADEAPSASIPKKTNHEEKDRQITDKREAKARAMAKGPILLFSGPPGVGKTSIAKSIARSLGREYVRVALGGARDEADIRGHRRTYVGAMPGRIIQGMKQAGTKNPVFLLDEVDKLGQSFQGDPSAALLEVLDPAQNDSFTDHYLGIPFDLSEVLFIATANFIQNIPGPLLDRMEVVDFAGYTEREKQEIAKKYLIPRQLEENGLADKKLSFDDDAIASLVSKYTRESGVRQLEREIGKVARKVARRIATKEGEDPTKDGIISAEEVRELLGRPKVHPEKANVAHEVGIATGMYYTPMGGDIMFVEASVRPLAAPTAEGGAPVSLILTGQLGDVMKESARAAFTYVTKNAEALGIPKSKLGTVETHIHVPAGAIPKDGPSAGVAISTALASELSGRPVRKDIAMTGEVTLRGRVLPIGGVKEKVLGALRAGITDVILPKDNEADVEDVPDEARGQLRFHFVGTLEEVLALALLPEPTKEPLVAVA</sequence>
<evidence type="ECO:0000259" key="16">
    <source>
        <dbReference type="PROSITE" id="PS51786"/>
    </source>
</evidence>
<dbReference type="EMBL" id="CP130613">
    <property type="protein sequence ID" value="WKW16235.1"/>
    <property type="molecule type" value="Genomic_DNA"/>
</dbReference>
<dbReference type="InterPro" id="IPR004815">
    <property type="entry name" value="Lon_bac/euk-typ"/>
</dbReference>
<gene>
    <name evidence="9 19" type="primary">lon</name>
    <name evidence="18" type="ORF">Strain138_002646</name>
    <name evidence="19" type="ORF">Strain318_002646</name>
</gene>
<dbReference type="InterPro" id="IPR027417">
    <property type="entry name" value="P-loop_NTPase"/>
</dbReference>
<dbReference type="RefSeq" id="WP_367886187.1">
    <property type="nucleotide sequence ID" value="NZ_CP130612.1"/>
</dbReference>
<reference evidence="19" key="1">
    <citation type="submission" date="2023-07" db="EMBL/GenBank/DDBJ databases">
        <authorList>
            <person name="Haufschild T."/>
            <person name="Kallscheuer N."/>
            <person name="Hammer J."/>
            <person name="Kohn T."/>
            <person name="Kabuu M."/>
            <person name="Jogler M."/>
            <person name="Wohfarth N."/>
            <person name="Heuer A."/>
            <person name="Rohde M."/>
            <person name="van Teeseling M.C.F."/>
            <person name="Jogler C."/>
        </authorList>
    </citation>
    <scope>NUCLEOTIDE SEQUENCE</scope>
    <source>
        <strain evidence="18">Strain 138</strain>
        <strain evidence="19">Strain 318</strain>
    </source>
</reference>
<evidence type="ECO:0000256" key="7">
    <source>
        <dbReference type="ARBA" id="ARBA00022840"/>
    </source>
</evidence>
<evidence type="ECO:0000256" key="13">
    <source>
        <dbReference type="PROSITE-ProRule" id="PRU01122"/>
    </source>
</evidence>
<feature type="region of interest" description="Disordered" evidence="15">
    <location>
        <begin position="360"/>
        <end position="383"/>
    </location>
</feature>
<dbReference type="InterPro" id="IPR008268">
    <property type="entry name" value="Peptidase_S16_AS"/>
</dbReference>
<comment type="catalytic activity">
    <reaction evidence="9 10 13">
        <text>Hydrolysis of proteins in presence of ATP.</text>
        <dbReference type="EC" id="3.4.21.53"/>
    </reaction>
</comment>
<dbReference type="InterPro" id="IPR046336">
    <property type="entry name" value="Lon_prtase_N_sf"/>
</dbReference>
<dbReference type="Pfam" id="PF05362">
    <property type="entry name" value="Lon_C"/>
    <property type="match status" value="1"/>
</dbReference>
<dbReference type="SMART" id="SM00464">
    <property type="entry name" value="LON"/>
    <property type="match status" value="1"/>
</dbReference>
<dbReference type="Pfam" id="PF02190">
    <property type="entry name" value="LON_substr_bdg"/>
    <property type="match status" value="1"/>
</dbReference>
<dbReference type="Gene3D" id="3.40.50.300">
    <property type="entry name" value="P-loop containing nucleotide triphosphate hydrolases"/>
    <property type="match status" value="1"/>
</dbReference>
<dbReference type="InterPro" id="IPR015947">
    <property type="entry name" value="PUA-like_sf"/>
</dbReference>
<dbReference type="InterPro" id="IPR054594">
    <property type="entry name" value="Lon_lid"/>
</dbReference>
<evidence type="ECO:0000256" key="5">
    <source>
        <dbReference type="ARBA" id="ARBA00022801"/>
    </source>
</evidence>
<dbReference type="CDD" id="cd19500">
    <property type="entry name" value="RecA-like_Lon"/>
    <property type="match status" value="1"/>
</dbReference>
<feature type="binding site" evidence="9 12">
    <location>
        <begin position="405"/>
        <end position="412"/>
    </location>
    <ligand>
        <name>ATP</name>
        <dbReference type="ChEBI" id="CHEBI:30616"/>
    </ligand>
</feature>
<evidence type="ECO:0000256" key="4">
    <source>
        <dbReference type="ARBA" id="ARBA00022741"/>
    </source>
</evidence>
<evidence type="ECO:0000313" key="20">
    <source>
        <dbReference type="Proteomes" id="UP001229955"/>
    </source>
</evidence>
<dbReference type="PROSITE" id="PS01046">
    <property type="entry name" value="LON_SER"/>
    <property type="match status" value="1"/>
</dbReference>
<keyword evidence="8 9" id="KW-0346">Stress response</keyword>
<evidence type="ECO:0000256" key="14">
    <source>
        <dbReference type="RuleBase" id="RU000591"/>
    </source>
</evidence>
<dbReference type="Gene3D" id="3.30.230.10">
    <property type="match status" value="1"/>
</dbReference>
<dbReference type="SUPFAM" id="SSF52540">
    <property type="entry name" value="P-loop containing nucleoside triphosphate hydrolases"/>
    <property type="match status" value="1"/>
</dbReference>
<dbReference type="KEGG" id="pspc:Strain318_002646"/>
<evidence type="ECO:0000256" key="9">
    <source>
        <dbReference type="HAMAP-Rule" id="MF_01973"/>
    </source>
</evidence>
<dbReference type="PIRSF" id="PIRSF001174">
    <property type="entry name" value="Lon_proteas"/>
    <property type="match status" value="1"/>
</dbReference>
<keyword evidence="4 9" id="KW-0547">Nucleotide-binding</keyword>
<name>A0AA49K2E7_9BACT</name>
<dbReference type="NCBIfam" id="TIGR00763">
    <property type="entry name" value="lon"/>
    <property type="match status" value="1"/>
</dbReference>
<dbReference type="GO" id="GO:0006515">
    <property type="term" value="P:protein quality control for misfolded or incompletely synthesized proteins"/>
    <property type="evidence" value="ECO:0007669"/>
    <property type="project" value="UniProtKB-UniRule"/>
</dbReference>
<evidence type="ECO:0000256" key="10">
    <source>
        <dbReference type="PIRNR" id="PIRNR001174"/>
    </source>
</evidence>
<evidence type="ECO:0000256" key="2">
    <source>
        <dbReference type="ARBA" id="ARBA00022490"/>
    </source>
</evidence>
<evidence type="ECO:0000313" key="19">
    <source>
        <dbReference type="EMBL" id="WKW16235.1"/>
    </source>
</evidence>
<keyword evidence="20" id="KW-1185">Reference proteome</keyword>
<dbReference type="Proteomes" id="UP001229955">
    <property type="component" value="Chromosome"/>
</dbReference>
<feature type="active site" evidence="9 11">
    <location>
        <position position="784"/>
    </location>
</feature>
<evidence type="ECO:0000256" key="3">
    <source>
        <dbReference type="ARBA" id="ARBA00022670"/>
    </source>
</evidence>
<accession>A0AA49K2E7</accession>
<organism evidence="19 20">
    <name type="scientific">Pseudogemmatithrix spongiicola</name>
    <dbReference type="NCBI Taxonomy" id="3062599"/>
    <lineage>
        <taxon>Bacteria</taxon>
        <taxon>Pseudomonadati</taxon>
        <taxon>Gemmatimonadota</taxon>
        <taxon>Gemmatimonadia</taxon>
        <taxon>Gemmatimonadales</taxon>
        <taxon>Gemmatimonadaceae</taxon>
        <taxon>Pseudogemmatithrix</taxon>
    </lineage>
</organism>
<keyword evidence="7 9" id="KW-0067">ATP-binding</keyword>
<dbReference type="PROSITE" id="PS51786">
    <property type="entry name" value="LON_PROTEOLYTIC"/>
    <property type="match status" value="1"/>
</dbReference>
<dbReference type="GO" id="GO:0005524">
    <property type="term" value="F:ATP binding"/>
    <property type="evidence" value="ECO:0007669"/>
    <property type="project" value="UniProtKB-UniRule"/>
</dbReference>
<keyword evidence="3 9" id="KW-0645">Protease</keyword>
<comment type="subunit">
    <text evidence="9 10">Homohexamer. Organized in a ring with a central cavity.</text>
</comment>
<dbReference type="Gene3D" id="1.20.58.1480">
    <property type="match status" value="1"/>
</dbReference>
<dbReference type="EC" id="3.4.21.53" evidence="9 10"/>
<dbReference type="Gene3D" id="1.10.8.60">
    <property type="match status" value="1"/>
</dbReference>
<comment type="similarity">
    <text evidence="9 10 13 14">Belongs to the peptidase S16 family.</text>
</comment>
<evidence type="ECO:0000256" key="11">
    <source>
        <dbReference type="PIRSR" id="PIRSR001174-1"/>
    </source>
</evidence>
<evidence type="ECO:0000259" key="17">
    <source>
        <dbReference type="PROSITE" id="PS51787"/>
    </source>
</evidence>
<proteinExistence type="evidence at transcript level"/>
<dbReference type="GO" id="GO:0034605">
    <property type="term" value="P:cellular response to heat"/>
    <property type="evidence" value="ECO:0007669"/>
    <property type="project" value="UniProtKB-UniRule"/>
</dbReference>
<feature type="active site" evidence="9 11">
    <location>
        <position position="741"/>
    </location>
</feature>
<dbReference type="PANTHER" id="PTHR10046">
    <property type="entry name" value="ATP DEPENDENT LON PROTEASE FAMILY MEMBER"/>
    <property type="match status" value="1"/>
</dbReference>
<evidence type="ECO:0000313" key="18">
    <source>
        <dbReference type="EMBL" id="WKW13328.1"/>
    </source>
</evidence>
<dbReference type="InterPro" id="IPR008269">
    <property type="entry name" value="Lon_proteolytic"/>
</dbReference>
<dbReference type="Pfam" id="PF00004">
    <property type="entry name" value="AAA"/>
    <property type="match status" value="1"/>
</dbReference>
<evidence type="ECO:0000256" key="6">
    <source>
        <dbReference type="ARBA" id="ARBA00022825"/>
    </source>
</evidence>
<dbReference type="GO" id="GO:0016887">
    <property type="term" value="F:ATP hydrolysis activity"/>
    <property type="evidence" value="ECO:0007669"/>
    <property type="project" value="UniProtKB-UniRule"/>
</dbReference>
<keyword evidence="5 9" id="KW-0378">Hydrolase</keyword>
<comment type="function">
    <text evidence="9">ATP-dependent serine protease that mediates the selective degradation of mutant and abnormal proteins as well as certain short-lived regulatory proteins. Required for cellular homeostasis and for survival from DNA damage and developmental changes induced by stress. Degrades polypeptides processively to yield small peptide fragments that are 5 to 10 amino acids long. Binds to DNA in a double-stranded, site-specific manner.</text>
</comment>
<protein>
    <recommendedName>
        <fullName evidence="9 10">Lon protease</fullName>
        <ecNumber evidence="9 10">3.4.21.53</ecNumber>
    </recommendedName>
    <alternativeName>
        <fullName evidence="9">ATP-dependent protease La</fullName>
    </alternativeName>
</protein>
<dbReference type="InterPro" id="IPR020568">
    <property type="entry name" value="Ribosomal_Su5_D2-typ_SF"/>
</dbReference>
<dbReference type="GO" id="GO:0005737">
    <property type="term" value="C:cytoplasm"/>
    <property type="evidence" value="ECO:0007669"/>
    <property type="project" value="UniProtKB-SubCell"/>
</dbReference>
<dbReference type="InterPro" id="IPR003959">
    <property type="entry name" value="ATPase_AAA_core"/>
</dbReference>
<dbReference type="Gene3D" id="2.30.130.40">
    <property type="entry name" value="LON domain-like"/>
    <property type="match status" value="1"/>
</dbReference>
<dbReference type="SUPFAM" id="SSF54211">
    <property type="entry name" value="Ribosomal protein S5 domain 2-like"/>
    <property type="match status" value="1"/>
</dbReference>
<feature type="domain" description="Lon proteolytic" evidence="16">
    <location>
        <begin position="645"/>
        <end position="835"/>
    </location>
</feature>
<dbReference type="PROSITE" id="PS51787">
    <property type="entry name" value="LON_N"/>
    <property type="match status" value="1"/>
</dbReference>
<dbReference type="Pfam" id="PF22667">
    <property type="entry name" value="Lon_lid"/>
    <property type="match status" value="1"/>
</dbReference>
<evidence type="ECO:0000256" key="12">
    <source>
        <dbReference type="PIRSR" id="PIRSR001174-2"/>
    </source>
</evidence>
<dbReference type="GO" id="GO:0043565">
    <property type="term" value="F:sequence-specific DNA binding"/>
    <property type="evidence" value="ECO:0007669"/>
    <property type="project" value="UniProtKB-UniRule"/>
</dbReference>
<dbReference type="SMART" id="SM00382">
    <property type="entry name" value="AAA"/>
    <property type="match status" value="1"/>
</dbReference>